<feature type="region of interest" description="Disordered" evidence="1">
    <location>
        <begin position="75"/>
        <end position="109"/>
    </location>
</feature>
<dbReference type="Proteomes" id="UP001148838">
    <property type="component" value="Unassembled WGS sequence"/>
</dbReference>
<dbReference type="EMBL" id="JAJSOF020000003">
    <property type="protein sequence ID" value="KAJ4449556.1"/>
    <property type="molecule type" value="Genomic_DNA"/>
</dbReference>
<evidence type="ECO:0000256" key="1">
    <source>
        <dbReference type="SAM" id="MobiDB-lite"/>
    </source>
</evidence>
<reference evidence="2 3" key="1">
    <citation type="journal article" date="2022" name="Allergy">
        <title>Genome assembly and annotation of Periplaneta americana reveal a comprehensive cockroach allergen profile.</title>
        <authorList>
            <person name="Wang L."/>
            <person name="Xiong Q."/>
            <person name="Saelim N."/>
            <person name="Wang L."/>
            <person name="Nong W."/>
            <person name="Wan A.T."/>
            <person name="Shi M."/>
            <person name="Liu X."/>
            <person name="Cao Q."/>
            <person name="Hui J.H.L."/>
            <person name="Sookrung N."/>
            <person name="Leung T.F."/>
            <person name="Tungtrongchitr A."/>
            <person name="Tsui S.K.W."/>
        </authorList>
    </citation>
    <scope>NUCLEOTIDE SEQUENCE [LARGE SCALE GENOMIC DNA]</scope>
    <source>
        <strain evidence="2">PWHHKU_190912</strain>
    </source>
</reference>
<evidence type="ECO:0000313" key="2">
    <source>
        <dbReference type="EMBL" id="KAJ4449556.1"/>
    </source>
</evidence>
<sequence length="109" mass="12634">MDLREVGYDFRDWINLVQNRDRCRAYVRTAMNLRVLKSLKWAKQVTSMGFGEMRPKIRHRLHDIRLTVGENLEKIQPGNQLKQESNSRPIATPDRQAIASADRSTPVAT</sequence>
<accession>A0ABQ8TTX5</accession>
<proteinExistence type="predicted"/>
<feature type="compositionally biased region" description="Polar residues" evidence="1">
    <location>
        <begin position="77"/>
        <end position="89"/>
    </location>
</feature>
<name>A0ABQ8TTX5_PERAM</name>
<keyword evidence="3" id="KW-1185">Reference proteome</keyword>
<organism evidence="2 3">
    <name type="scientific">Periplaneta americana</name>
    <name type="common">American cockroach</name>
    <name type="synonym">Blatta americana</name>
    <dbReference type="NCBI Taxonomy" id="6978"/>
    <lineage>
        <taxon>Eukaryota</taxon>
        <taxon>Metazoa</taxon>
        <taxon>Ecdysozoa</taxon>
        <taxon>Arthropoda</taxon>
        <taxon>Hexapoda</taxon>
        <taxon>Insecta</taxon>
        <taxon>Pterygota</taxon>
        <taxon>Neoptera</taxon>
        <taxon>Polyneoptera</taxon>
        <taxon>Dictyoptera</taxon>
        <taxon>Blattodea</taxon>
        <taxon>Blattoidea</taxon>
        <taxon>Blattidae</taxon>
        <taxon>Blattinae</taxon>
        <taxon>Periplaneta</taxon>
    </lineage>
</organism>
<comment type="caution">
    <text evidence="2">The sequence shown here is derived from an EMBL/GenBank/DDBJ whole genome shotgun (WGS) entry which is preliminary data.</text>
</comment>
<evidence type="ECO:0000313" key="3">
    <source>
        <dbReference type="Proteomes" id="UP001148838"/>
    </source>
</evidence>
<protein>
    <submittedName>
        <fullName evidence="2">Uncharacterized protein</fullName>
    </submittedName>
</protein>
<gene>
    <name evidence="2" type="ORF">ANN_00958</name>
</gene>